<evidence type="ECO:0000259" key="1">
    <source>
        <dbReference type="Pfam" id="PF21831"/>
    </source>
</evidence>
<dbReference type="Pfam" id="PF21831">
    <property type="entry name" value="DUF6891"/>
    <property type="match status" value="1"/>
</dbReference>
<keyword evidence="3" id="KW-1185">Reference proteome</keyword>
<reference evidence="2 3" key="1">
    <citation type="submission" date="2018-06" db="EMBL/GenBank/DDBJ databases">
        <title>Actinomadura craniellae sp. nov. isolated from marine sponge Craniella sp.</title>
        <authorList>
            <person name="Li L."/>
            <person name="Xu Q.H."/>
            <person name="Lin H.W."/>
            <person name="Lu Y.H."/>
        </authorList>
    </citation>
    <scope>NUCLEOTIDE SEQUENCE [LARGE SCALE GENOMIC DNA]</scope>
    <source>
        <strain evidence="2 3">LHW63021</strain>
    </source>
</reference>
<evidence type="ECO:0000313" key="2">
    <source>
        <dbReference type="EMBL" id="RAY12239.1"/>
    </source>
</evidence>
<feature type="domain" description="DUF6891" evidence="1">
    <location>
        <begin position="56"/>
        <end position="236"/>
    </location>
</feature>
<accession>A0A365GZH8</accession>
<dbReference type="EMBL" id="QLYX01000014">
    <property type="protein sequence ID" value="RAY12239.1"/>
    <property type="molecule type" value="Genomic_DNA"/>
</dbReference>
<comment type="caution">
    <text evidence="2">The sequence shown here is derived from an EMBL/GenBank/DDBJ whole genome shotgun (WGS) entry which is preliminary data.</text>
</comment>
<sequence>MPRKAGTSAALLRAHATSLDEEHDDIDFLIDELSDHAEEHDLDVTEEEIATIAAETVLEAQATLLLATGYLDGDEIVDDLVDIVEDSDVEYGEDGIERIVERLWQVRLEEQRTWPETTDNDRLARAFARLRESGIVAEENFTCCQTCGLAEIGGQVPEGAVMDGYTYFHQQDTEGAAAGGTLLLAYGVFASAQDEDGATAVGARVVAALHTEGLRTEWNGSSAQRITVLMDWRRRLPT</sequence>
<dbReference type="RefSeq" id="WP_111870729.1">
    <property type="nucleotide sequence ID" value="NZ_QLYX01000014.1"/>
</dbReference>
<name>A0A365GZH8_9ACTN</name>
<organism evidence="2 3">
    <name type="scientific">Actinomadura craniellae</name>
    <dbReference type="NCBI Taxonomy" id="2231787"/>
    <lineage>
        <taxon>Bacteria</taxon>
        <taxon>Bacillati</taxon>
        <taxon>Actinomycetota</taxon>
        <taxon>Actinomycetes</taxon>
        <taxon>Streptosporangiales</taxon>
        <taxon>Thermomonosporaceae</taxon>
        <taxon>Actinomadura</taxon>
    </lineage>
</organism>
<dbReference type="OrthoDB" id="5515732at2"/>
<proteinExistence type="predicted"/>
<gene>
    <name evidence="2" type="ORF">DPM19_26340</name>
</gene>
<dbReference type="Proteomes" id="UP000251891">
    <property type="component" value="Unassembled WGS sequence"/>
</dbReference>
<dbReference type="InterPro" id="IPR054186">
    <property type="entry name" value="DUF6891"/>
</dbReference>
<dbReference type="AlphaFoldDB" id="A0A365GZH8"/>
<evidence type="ECO:0000313" key="3">
    <source>
        <dbReference type="Proteomes" id="UP000251891"/>
    </source>
</evidence>
<protein>
    <recommendedName>
        <fullName evidence="1">DUF6891 domain-containing protein</fullName>
    </recommendedName>
</protein>